<name>A0A4R3LDW4_9GAMM</name>
<dbReference type="EMBL" id="SMAF01000009">
    <property type="protein sequence ID" value="TCS98203.1"/>
    <property type="molecule type" value="Genomic_DNA"/>
</dbReference>
<protein>
    <submittedName>
        <fullName evidence="2">Uncharacterized protein DUF4166</fullName>
    </submittedName>
</protein>
<accession>A0A4R3LDW4</accession>
<reference evidence="2 3" key="1">
    <citation type="submission" date="2019-03" db="EMBL/GenBank/DDBJ databases">
        <title>Genomic Encyclopedia of Type Strains, Phase IV (KMG-IV): sequencing the most valuable type-strain genomes for metagenomic binning, comparative biology and taxonomic classification.</title>
        <authorList>
            <person name="Goeker M."/>
        </authorList>
    </citation>
    <scope>NUCLEOTIDE SEQUENCE [LARGE SCALE GENOMIC DNA]</scope>
    <source>
        <strain evidence="2 3">DSM 21944</strain>
    </source>
</reference>
<dbReference type="InterPro" id="IPR025311">
    <property type="entry name" value="DUF4166"/>
</dbReference>
<dbReference type="Pfam" id="PF13761">
    <property type="entry name" value="DUF4166"/>
    <property type="match status" value="1"/>
</dbReference>
<dbReference type="Proteomes" id="UP000294599">
    <property type="component" value="Unassembled WGS sequence"/>
</dbReference>
<gene>
    <name evidence="2" type="ORF">EDC25_10956</name>
</gene>
<dbReference type="OrthoDB" id="528778at2"/>
<organism evidence="2 3">
    <name type="scientific">Pseudofulvimonas gallinarii</name>
    <dbReference type="NCBI Taxonomy" id="634155"/>
    <lineage>
        <taxon>Bacteria</taxon>
        <taxon>Pseudomonadati</taxon>
        <taxon>Pseudomonadota</taxon>
        <taxon>Gammaproteobacteria</taxon>
        <taxon>Lysobacterales</taxon>
        <taxon>Rhodanobacteraceae</taxon>
        <taxon>Pseudofulvimonas</taxon>
    </lineage>
</organism>
<dbReference type="PROSITE" id="PS51257">
    <property type="entry name" value="PROKAR_LIPOPROTEIN"/>
    <property type="match status" value="1"/>
</dbReference>
<evidence type="ECO:0000313" key="2">
    <source>
        <dbReference type="EMBL" id="TCS98203.1"/>
    </source>
</evidence>
<sequence length="175" mass="18974">MPAAFRTVLGEAFATLAPAVQRLHASTGTAVWSGCVVVRRGSGLLAGCCAWMAGLPPGMGESPLRVQLRCSKGVETWQRHFAGHAMHSQLRAVDGVLVEALGPLRFVFRLDALDGAIHWTVRSVRLFGVLPLPASWFAGVCCREYQRDGRYAFQVQAALPLLGEVIAYEGWLEPT</sequence>
<comment type="caution">
    <text evidence="2">The sequence shown here is derived from an EMBL/GenBank/DDBJ whole genome shotgun (WGS) entry which is preliminary data.</text>
</comment>
<feature type="domain" description="DUF4166" evidence="1">
    <location>
        <begin position="16"/>
        <end position="172"/>
    </location>
</feature>
<dbReference type="RefSeq" id="WP_123520761.1">
    <property type="nucleotide sequence ID" value="NZ_JBHLWF010000086.1"/>
</dbReference>
<dbReference type="AlphaFoldDB" id="A0A4R3LDW4"/>
<proteinExistence type="predicted"/>
<evidence type="ECO:0000313" key="3">
    <source>
        <dbReference type="Proteomes" id="UP000294599"/>
    </source>
</evidence>
<keyword evidence="3" id="KW-1185">Reference proteome</keyword>
<evidence type="ECO:0000259" key="1">
    <source>
        <dbReference type="Pfam" id="PF13761"/>
    </source>
</evidence>